<geneLocation type="plasmid" evidence="1 2">
    <name>unnamed1</name>
</geneLocation>
<dbReference type="RefSeq" id="WP_327330509.1">
    <property type="nucleotide sequence ID" value="NZ_CP108136.1"/>
</dbReference>
<gene>
    <name evidence="1" type="ORF">OG560_34365</name>
</gene>
<organism evidence="1 2">
    <name type="scientific">[Kitasatospora] papulosa</name>
    <dbReference type="NCBI Taxonomy" id="1464011"/>
    <lineage>
        <taxon>Bacteria</taxon>
        <taxon>Bacillati</taxon>
        <taxon>Actinomycetota</taxon>
        <taxon>Actinomycetes</taxon>
        <taxon>Kitasatosporales</taxon>
        <taxon>Streptomycetaceae</taxon>
        <taxon>Streptomyces</taxon>
    </lineage>
</organism>
<protein>
    <submittedName>
        <fullName evidence="1">Uncharacterized protein</fullName>
    </submittedName>
</protein>
<evidence type="ECO:0000313" key="1">
    <source>
        <dbReference type="EMBL" id="WTP70540.1"/>
    </source>
</evidence>
<name>A0ABZ1KDM8_9ACTN</name>
<keyword evidence="2" id="KW-1185">Reference proteome</keyword>
<keyword evidence="1" id="KW-0614">Plasmid</keyword>
<reference evidence="1 2" key="1">
    <citation type="submission" date="2022-10" db="EMBL/GenBank/DDBJ databases">
        <title>The complete genomes of actinobacterial strains from the NBC collection.</title>
        <authorList>
            <person name="Joergensen T.S."/>
            <person name="Alvarez Arevalo M."/>
            <person name="Sterndorff E.B."/>
            <person name="Faurdal D."/>
            <person name="Vuksanovic O."/>
            <person name="Mourched A.-S."/>
            <person name="Charusanti P."/>
            <person name="Shaw S."/>
            <person name="Blin K."/>
            <person name="Weber T."/>
        </authorList>
    </citation>
    <scope>NUCLEOTIDE SEQUENCE [LARGE SCALE GENOMIC DNA]</scope>
    <source>
        <strain evidence="1 2">NBC_00185</strain>
        <plasmid evidence="1 2">unnamed1</plasmid>
    </source>
</reference>
<proteinExistence type="predicted"/>
<accession>A0ABZ1KDM8</accession>
<dbReference type="EMBL" id="CP108136">
    <property type="protein sequence ID" value="WTP70540.1"/>
    <property type="molecule type" value="Genomic_DNA"/>
</dbReference>
<evidence type="ECO:0000313" key="2">
    <source>
        <dbReference type="Proteomes" id="UP001622496"/>
    </source>
</evidence>
<sequence>MSIDSVTAALYAQALQSTVADPSRCTVPWVVCPEHGGTLKARAQATADGFDSWCTDFTCFNVWPHDRLDAARTEPATHTIQADNGDPYVVCDGHALTARTQITDGQALPGLPA</sequence>
<dbReference type="Proteomes" id="UP001622496">
    <property type="component" value="Plasmid unnamed1"/>
</dbReference>